<evidence type="ECO:0000313" key="3">
    <source>
        <dbReference type="Proteomes" id="UP001597192"/>
    </source>
</evidence>
<name>A0ABW4CL29_9LACO</name>
<evidence type="ECO:0000256" key="1">
    <source>
        <dbReference type="SAM" id="MobiDB-lite"/>
    </source>
</evidence>
<feature type="region of interest" description="Disordered" evidence="1">
    <location>
        <begin position="105"/>
        <end position="137"/>
    </location>
</feature>
<sequence length="137" mass="14810">MTIKKPTTVQFGGLELSLQLSGRNVINIEGRLKESMIGMFLSAEGGMQLPPANKLLIVLQGANNVHGVTDEKIADAFEKFLDEGHTTMDLMKIVQDLLDESGFLGKNMEPKKDEKAGSGRKVVTLDAPEAVAESPLD</sequence>
<dbReference type="RefSeq" id="WP_125697288.1">
    <property type="nucleotide sequence ID" value="NZ_JBHTOG010000003.1"/>
</dbReference>
<accession>A0ABW4CL29</accession>
<dbReference type="Proteomes" id="UP001597192">
    <property type="component" value="Unassembled WGS sequence"/>
</dbReference>
<evidence type="ECO:0000313" key="2">
    <source>
        <dbReference type="EMBL" id="MFD1431233.1"/>
    </source>
</evidence>
<feature type="compositionally biased region" description="Basic and acidic residues" evidence="1">
    <location>
        <begin position="108"/>
        <end position="117"/>
    </location>
</feature>
<keyword evidence="3" id="KW-1185">Reference proteome</keyword>
<gene>
    <name evidence="2" type="ORF">ACFQ47_00730</name>
</gene>
<comment type="caution">
    <text evidence="2">The sequence shown here is derived from an EMBL/GenBank/DDBJ whole genome shotgun (WGS) entry which is preliminary data.</text>
</comment>
<dbReference type="InterPro" id="IPR046078">
    <property type="entry name" value="DUF6096"/>
</dbReference>
<dbReference type="Pfam" id="PF19591">
    <property type="entry name" value="DUF6096"/>
    <property type="match status" value="1"/>
</dbReference>
<protein>
    <submittedName>
        <fullName evidence="2">DUF6096 family protein</fullName>
    </submittedName>
</protein>
<reference evidence="3" key="1">
    <citation type="journal article" date="2019" name="Int. J. Syst. Evol. Microbiol.">
        <title>The Global Catalogue of Microorganisms (GCM) 10K type strain sequencing project: providing services to taxonomists for standard genome sequencing and annotation.</title>
        <authorList>
            <consortium name="The Broad Institute Genomics Platform"/>
            <consortium name="The Broad Institute Genome Sequencing Center for Infectious Disease"/>
            <person name="Wu L."/>
            <person name="Ma J."/>
        </authorList>
    </citation>
    <scope>NUCLEOTIDE SEQUENCE [LARGE SCALE GENOMIC DNA]</scope>
    <source>
        <strain evidence="3">CCM 8947</strain>
    </source>
</reference>
<proteinExistence type="predicted"/>
<dbReference type="EMBL" id="JBHTOG010000003">
    <property type="protein sequence ID" value="MFD1431233.1"/>
    <property type="molecule type" value="Genomic_DNA"/>
</dbReference>
<organism evidence="2 3">
    <name type="scientific">Lacticaseibacillus yichunensis</name>
    <dbReference type="NCBI Taxonomy" id="2486015"/>
    <lineage>
        <taxon>Bacteria</taxon>
        <taxon>Bacillati</taxon>
        <taxon>Bacillota</taxon>
        <taxon>Bacilli</taxon>
        <taxon>Lactobacillales</taxon>
        <taxon>Lactobacillaceae</taxon>
        <taxon>Lacticaseibacillus</taxon>
    </lineage>
</organism>